<sequence>MNVKDRQENSSGPPQV</sequence>
<dbReference type="EMBL" id="GBXM01096368">
    <property type="protein sequence ID" value="JAH12209.1"/>
    <property type="molecule type" value="Transcribed_RNA"/>
</dbReference>
<proteinExistence type="predicted"/>
<evidence type="ECO:0000313" key="1">
    <source>
        <dbReference type="EMBL" id="JAH12209.1"/>
    </source>
</evidence>
<dbReference type="AlphaFoldDB" id="A0A0E9Q619"/>
<name>A0A0E9Q619_ANGAN</name>
<organism evidence="1">
    <name type="scientific">Anguilla anguilla</name>
    <name type="common">European freshwater eel</name>
    <name type="synonym">Muraena anguilla</name>
    <dbReference type="NCBI Taxonomy" id="7936"/>
    <lineage>
        <taxon>Eukaryota</taxon>
        <taxon>Metazoa</taxon>
        <taxon>Chordata</taxon>
        <taxon>Craniata</taxon>
        <taxon>Vertebrata</taxon>
        <taxon>Euteleostomi</taxon>
        <taxon>Actinopterygii</taxon>
        <taxon>Neopterygii</taxon>
        <taxon>Teleostei</taxon>
        <taxon>Anguilliformes</taxon>
        <taxon>Anguillidae</taxon>
        <taxon>Anguilla</taxon>
    </lineage>
</organism>
<reference evidence="1" key="1">
    <citation type="submission" date="2014-11" db="EMBL/GenBank/DDBJ databases">
        <authorList>
            <person name="Amaro Gonzalez C."/>
        </authorList>
    </citation>
    <scope>NUCLEOTIDE SEQUENCE</scope>
</reference>
<reference evidence="1" key="2">
    <citation type="journal article" date="2015" name="Fish Shellfish Immunol.">
        <title>Early steps in the European eel (Anguilla anguilla)-Vibrio vulnificus interaction in the gills: Role of the RtxA13 toxin.</title>
        <authorList>
            <person name="Callol A."/>
            <person name="Pajuelo D."/>
            <person name="Ebbesson L."/>
            <person name="Teles M."/>
            <person name="MacKenzie S."/>
            <person name="Amaro C."/>
        </authorList>
    </citation>
    <scope>NUCLEOTIDE SEQUENCE</scope>
</reference>
<accession>A0A0E9Q619</accession>
<protein>
    <submittedName>
        <fullName evidence="1">Uncharacterized protein</fullName>
    </submittedName>
</protein>